<name>A0A811SG78_9POAL</name>
<evidence type="ECO:0000313" key="2">
    <source>
        <dbReference type="EMBL" id="CAD6341820.1"/>
    </source>
</evidence>
<gene>
    <name evidence="2" type="ORF">NCGR_LOCUS65918</name>
</gene>
<feature type="region of interest" description="Disordered" evidence="1">
    <location>
        <begin position="56"/>
        <end position="94"/>
    </location>
</feature>
<keyword evidence="3" id="KW-1185">Reference proteome</keyword>
<dbReference type="Proteomes" id="UP000604825">
    <property type="component" value="Unassembled WGS sequence"/>
</dbReference>
<comment type="caution">
    <text evidence="2">The sequence shown here is derived from an EMBL/GenBank/DDBJ whole genome shotgun (WGS) entry which is preliminary data.</text>
</comment>
<dbReference type="AlphaFoldDB" id="A0A811SG78"/>
<dbReference type="EMBL" id="CAJGYO010000316">
    <property type="protein sequence ID" value="CAD6341820.1"/>
    <property type="molecule type" value="Genomic_DNA"/>
</dbReference>
<protein>
    <submittedName>
        <fullName evidence="2">Uncharacterized protein</fullName>
    </submittedName>
</protein>
<sequence length="94" mass="10898">MPRGGGGGGGGEIRDKYWNVIHHIMFSKKFDVKIKFKGQCRVWHLRISPLNNDKEFMTRELTPFPEPSEREQRGQDEGQEGHMEIDEIQESSEP</sequence>
<reference evidence="2" key="1">
    <citation type="submission" date="2020-10" db="EMBL/GenBank/DDBJ databases">
        <authorList>
            <person name="Han B."/>
            <person name="Lu T."/>
            <person name="Zhao Q."/>
            <person name="Huang X."/>
            <person name="Zhao Y."/>
        </authorList>
    </citation>
    <scope>NUCLEOTIDE SEQUENCE</scope>
</reference>
<feature type="compositionally biased region" description="Basic and acidic residues" evidence="1">
    <location>
        <begin position="67"/>
        <end position="85"/>
    </location>
</feature>
<evidence type="ECO:0000313" key="3">
    <source>
        <dbReference type="Proteomes" id="UP000604825"/>
    </source>
</evidence>
<evidence type="ECO:0000256" key="1">
    <source>
        <dbReference type="SAM" id="MobiDB-lite"/>
    </source>
</evidence>
<proteinExistence type="predicted"/>
<accession>A0A811SG78</accession>
<organism evidence="2 3">
    <name type="scientific">Miscanthus lutarioriparius</name>
    <dbReference type="NCBI Taxonomy" id="422564"/>
    <lineage>
        <taxon>Eukaryota</taxon>
        <taxon>Viridiplantae</taxon>
        <taxon>Streptophyta</taxon>
        <taxon>Embryophyta</taxon>
        <taxon>Tracheophyta</taxon>
        <taxon>Spermatophyta</taxon>
        <taxon>Magnoliopsida</taxon>
        <taxon>Liliopsida</taxon>
        <taxon>Poales</taxon>
        <taxon>Poaceae</taxon>
        <taxon>PACMAD clade</taxon>
        <taxon>Panicoideae</taxon>
        <taxon>Andropogonodae</taxon>
        <taxon>Andropogoneae</taxon>
        <taxon>Saccharinae</taxon>
        <taxon>Miscanthus</taxon>
    </lineage>
</organism>